<dbReference type="Gene3D" id="3.40.630.30">
    <property type="match status" value="1"/>
</dbReference>
<evidence type="ECO:0000259" key="1">
    <source>
        <dbReference type="PROSITE" id="PS51729"/>
    </source>
</evidence>
<comment type="caution">
    <text evidence="2">The sequence shown here is derived from an EMBL/GenBank/DDBJ whole genome shotgun (WGS) entry which is preliminary data.</text>
</comment>
<name>A0A8J3VFX0_9ACTN</name>
<protein>
    <recommendedName>
        <fullName evidence="1">N-acetyltransferase domain-containing protein</fullName>
    </recommendedName>
</protein>
<dbReference type="CDD" id="cd04301">
    <property type="entry name" value="NAT_SF"/>
    <property type="match status" value="1"/>
</dbReference>
<gene>
    <name evidence="2" type="ORF">Rhe02_25930</name>
</gene>
<sequence>MDVTVTDLPDQCRYEATSADGVVGVLEYRRQDGVIFLNHAETALAHRGKGVAGQLVLKAMQDASEQGVKVVPVCPYVRDWVSQHPEWG</sequence>
<reference evidence="2" key="1">
    <citation type="submission" date="2021-01" db="EMBL/GenBank/DDBJ databases">
        <title>Whole genome shotgun sequence of Rhizocola hellebori NBRC 109834.</title>
        <authorList>
            <person name="Komaki H."/>
            <person name="Tamura T."/>
        </authorList>
    </citation>
    <scope>NUCLEOTIDE SEQUENCE</scope>
    <source>
        <strain evidence="2">NBRC 109834</strain>
    </source>
</reference>
<dbReference type="AlphaFoldDB" id="A0A8J3VFX0"/>
<dbReference type="Pfam" id="PF14542">
    <property type="entry name" value="Acetyltransf_CG"/>
    <property type="match status" value="1"/>
</dbReference>
<evidence type="ECO:0000313" key="3">
    <source>
        <dbReference type="Proteomes" id="UP000612899"/>
    </source>
</evidence>
<accession>A0A8J3VFX0</accession>
<dbReference type="EMBL" id="BONY01000013">
    <property type="protein sequence ID" value="GIH04526.1"/>
    <property type="molecule type" value="Genomic_DNA"/>
</dbReference>
<dbReference type="InterPro" id="IPR016181">
    <property type="entry name" value="Acyl_CoA_acyltransferase"/>
</dbReference>
<keyword evidence="3" id="KW-1185">Reference proteome</keyword>
<organism evidence="2 3">
    <name type="scientific">Rhizocola hellebori</name>
    <dbReference type="NCBI Taxonomy" id="1392758"/>
    <lineage>
        <taxon>Bacteria</taxon>
        <taxon>Bacillati</taxon>
        <taxon>Actinomycetota</taxon>
        <taxon>Actinomycetes</taxon>
        <taxon>Micromonosporales</taxon>
        <taxon>Micromonosporaceae</taxon>
        <taxon>Rhizocola</taxon>
    </lineage>
</organism>
<dbReference type="Proteomes" id="UP000612899">
    <property type="component" value="Unassembled WGS sequence"/>
</dbReference>
<proteinExistence type="predicted"/>
<dbReference type="SUPFAM" id="SSF55729">
    <property type="entry name" value="Acyl-CoA N-acyltransferases (Nat)"/>
    <property type="match status" value="1"/>
</dbReference>
<dbReference type="InterPro" id="IPR045057">
    <property type="entry name" value="Gcn5-rel_NAT"/>
</dbReference>
<dbReference type="PANTHER" id="PTHR31435">
    <property type="entry name" value="PROTEIN NATD1"/>
    <property type="match status" value="1"/>
</dbReference>
<dbReference type="RefSeq" id="WP_203908407.1">
    <property type="nucleotide sequence ID" value="NZ_BONY01000013.1"/>
</dbReference>
<feature type="domain" description="N-acetyltransferase" evidence="1">
    <location>
        <begin position="6"/>
        <end position="88"/>
    </location>
</feature>
<evidence type="ECO:0000313" key="2">
    <source>
        <dbReference type="EMBL" id="GIH04526.1"/>
    </source>
</evidence>
<dbReference type="PANTHER" id="PTHR31435:SF10">
    <property type="entry name" value="BSR4717 PROTEIN"/>
    <property type="match status" value="1"/>
</dbReference>
<dbReference type="PROSITE" id="PS51729">
    <property type="entry name" value="GNAT_YJDJ"/>
    <property type="match status" value="1"/>
</dbReference>
<dbReference type="InterPro" id="IPR031165">
    <property type="entry name" value="GNAT_YJDJ"/>
</dbReference>